<feature type="signal peptide" evidence="4">
    <location>
        <begin position="1"/>
        <end position="26"/>
    </location>
</feature>
<feature type="domain" description="Multidrug resistance protein MdtA-like alpha-helical hairpin" evidence="5">
    <location>
        <begin position="126"/>
        <end position="195"/>
    </location>
</feature>
<evidence type="ECO:0000259" key="8">
    <source>
        <dbReference type="Pfam" id="PF25967"/>
    </source>
</evidence>
<dbReference type="Pfam" id="PF25967">
    <property type="entry name" value="RND-MFP_C"/>
    <property type="match status" value="1"/>
</dbReference>
<feature type="compositionally biased region" description="Low complexity" evidence="3">
    <location>
        <begin position="408"/>
        <end position="431"/>
    </location>
</feature>
<name>A0A1X3D013_9NEIS</name>
<sequence>MTSNKTRTKLKHIAVLSAAVALAVSACSGQQGQDAGQEETAKGQDKGVQQGKGGQPPAPVVGVVTVQPSTETISTDLPARLESRRSAEVRPQVGGIIKKRLFKEGSYVRAGQALYQVDDATYQAGLESARAQLASAQASLAKANSDVSRYRPLVQADAVSKQEFDAAVAAQRAAQASVKSAKAAIKSAQINVNYSRITAPISGYVGQALVSEGTLVNAGDATVLARIQQTDPMYVNITQSADAVMKMKQQMADGKIQMVEGSVPVTVLLDNGTEYPHKGRLIFADPTVNETTGQVTIRAEVPNPDDVLMPGLYVRVKLPQANIANSFVVPQQAVTRGQKDTVMIVNAQGGMEPREVTVSGRDGSNWIITAGLKAGDKVIVDGLSIAGMMQAKKVTPKEWQPGNQQKMPQAASAPAAAQKASEPKAASAAKQ</sequence>
<dbReference type="Gene3D" id="1.10.287.470">
    <property type="entry name" value="Helix hairpin bin"/>
    <property type="match status" value="1"/>
</dbReference>
<evidence type="ECO:0000259" key="7">
    <source>
        <dbReference type="Pfam" id="PF25944"/>
    </source>
</evidence>
<feature type="region of interest" description="Disordered" evidence="3">
    <location>
        <begin position="394"/>
        <end position="431"/>
    </location>
</feature>
<organism evidence="9 10">
    <name type="scientific">Neisseria canis</name>
    <dbReference type="NCBI Taxonomy" id="493"/>
    <lineage>
        <taxon>Bacteria</taxon>
        <taxon>Pseudomonadati</taxon>
        <taxon>Pseudomonadota</taxon>
        <taxon>Betaproteobacteria</taxon>
        <taxon>Neisseriales</taxon>
        <taxon>Neisseriaceae</taxon>
        <taxon>Neisseria</taxon>
    </lineage>
</organism>
<dbReference type="GO" id="GO:0005886">
    <property type="term" value="C:plasma membrane"/>
    <property type="evidence" value="ECO:0007669"/>
    <property type="project" value="UniProtKB-SubCell"/>
</dbReference>
<evidence type="ECO:0000259" key="6">
    <source>
        <dbReference type="Pfam" id="PF25917"/>
    </source>
</evidence>
<evidence type="ECO:0000256" key="2">
    <source>
        <dbReference type="ARBA" id="ARBA00009477"/>
    </source>
</evidence>
<dbReference type="InterPro" id="IPR058626">
    <property type="entry name" value="MdtA-like_b-barrel"/>
</dbReference>
<keyword evidence="4" id="KW-0732">Signal</keyword>
<keyword evidence="10" id="KW-1185">Reference proteome</keyword>
<dbReference type="Proteomes" id="UP000279284">
    <property type="component" value="Chromosome"/>
</dbReference>
<dbReference type="Pfam" id="PF25917">
    <property type="entry name" value="BSH_RND"/>
    <property type="match status" value="1"/>
</dbReference>
<protein>
    <submittedName>
        <fullName evidence="9">Antibiotic resistance efflux pump component</fullName>
    </submittedName>
</protein>
<dbReference type="STRING" id="493.BWD07_02970"/>
<dbReference type="SUPFAM" id="SSF111369">
    <property type="entry name" value="HlyD-like secretion proteins"/>
    <property type="match status" value="1"/>
</dbReference>
<dbReference type="Gene3D" id="2.40.50.100">
    <property type="match status" value="1"/>
</dbReference>
<dbReference type="EMBL" id="LR134313">
    <property type="protein sequence ID" value="VEF02576.1"/>
    <property type="molecule type" value="Genomic_DNA"/>
</dbReference>
<dbReference type="GO" id="GO:0046677">
    <property type="term" value="P:response to antibiotic"/>
    <property type="evidence" value="ECO:0007669"/>
    <property type="project" value="TreeGrafter"/>
</dbReference>
<dbReference type="FunFam" id="2.40.420.20:FF:000001">
    <property type="entry name" value="Efflux RND transporter periplasmic adaptor subunit"/>
    <property type="match status" value="1"/>
</dbReference>
<dbReference type="InterPro" id="IPR058625">
    <property type="entry name" value="MdtA-like_BSH"/>
</dbReference>
<evidence type="ECO:0000313" key="10">
    <source>
        <dbReference type="Proteomes" id="UP000279284"/>
    </source>
</evidence>
<dbReference type="InterPro" id="IPR058627">
    <property type="entry name" value="MdtA-like_C"/>
</dbReference>
<dbReference type="Gene3D" id="2.40.30.170">
    <property type="match status" value="1"/>
</dbReference>
<proteinExistence type="inferred from homology"/>
<comment type="similarity">
    <text evidence="2">Belongs to the membrane fusion protein (MFP) (TC 8.A.1) family.</text>
</comment>
<feature type="domain" description="Multidrug resistance protein MdtA-like C-terminal permuted SH3" evidence="8">
    <location>
        <begin position="325"/>
        <end position="383"/>
    </location>
</feature>
<dbReference type="InterPro" id="IPR058624">
    <property type="entry name" value="MdtA-like_HH"/>
</dbReference>
<dbReference type="KEGG" id="nci:NCTC10296_01866"/>
<dbReference type="Gene3D" id="2.40.420.20">
    <property type="match status" value="1"/>
</dbReference>
<dbReference type="Pfam" id="PF25876">
    <property type="entry name" value="HH_MFP_RND"/>
    <property type="match status" value="1"/>
</dbReference>
<dbReference type="PROSITE" id="PS51257">
    <property type="entry name" value="PROKAR_LIPOPROTEIN"/>
    <property type="match status" value="1"/>
</dbReference>
<dbReference type="AlphaFoldDB" id="A0A1X3D013"/>
<evidence type="ECO:0000256" key="1">
    <source>
        <dbReference type="ARBA" id="ARBA00004196"/>
    </source>
</evidence>
<dbReference type="NCBIfam" id="TIGR01730">
    <property type="entry name" value="RND_mfp"/>
    <property type="match status" value="1"/>
</dbReference>
<feature type="domain" description="Multidrug resistance protein MdtA-like barrel-sandwich hybrid" evidence="6">
    <location>
        <begin position="85"/>
        <end position="227"/>
    </location>
</feature>
<reference evidence="9 10" key="1">
    <citation type="submission" date="2018-12" db="EMBL/GenBank/DDBJ databases">
        <authorList>
            <consortium name="Pathogen Informatics"/>
        </authorList>
    </citation>
    <scope>NUCLEOTIDE SEQUENCE [LARGE SCALE GENOMIC DNA]</scope>
    <source>
        <strain evidence="9 10">NCTC10296</strain>
    </source>
</reference>
<accession>A0A1X3D013</accession>
<feature type="region of interest" description="Disordered" evidence="3">
    <location>
        <begin position="29"/>
        <end position="61"/>
    </location>
</feature>
<evidence type="ECO:0000259" key="5">
    <source>
        <dbReference type="Pfam" id="PF25876"/>
    </source>
</evidence>
<comment type="subcellular location">
    <subcellularLocation>
        <location evidence="1">Cell envelope</location>
    </subcellularLocation>
</comment>
<evidence type="ECO:0000256" key="4">
    <source>
        <dbReference type="SAM" id="SignalP"/>
    </source>
</evidence>
<feature type="domain" description="Multidrug resistance protein MdtA-like beta-barrel" evidence="7">
    <location>
        <begin position="232"/>
        <end position="319"/>
    </location>
</feature>
<dbReference type="PANTHER" id="PTHR30158">
    <property type="entry name" value="ACRA/E-RELATED COMPONENT OF DRUG EFFLUX TRANSPORTER"/>
    <property type="match status" value="1"/>
</dbReference>
<dbReference type="PANTHER" id="PTHR30158:SF3">
    <property type="entry name" value="MULTIDRUG EFFLUX PUMP SUBUNIT ACRA-RELATED"/>
    <property type="match status" value="1"/>
</dbReference>
<evidence type="ECO:0000313" key="9">
    <source>
        <dbReference type="EMBL" id="VEF02576.1"/>
    </source>
</evidence>
<dbReference type="RefSeq" id="WP_085415880.1">
    <property type="nucleotide sequence ID" value="NZ_CAUJPY010000046.1"/>
</dbReference>
<dbReference type="Pfam" id="PF25944">
    <property type="entry name" value="Beta-barrel_RND"/>
    <property type="match status" value="1"/>
</dbReference>
<dbReference type="InterPro" id="IPR006143">
    <property type="entry name" value="RND_pump_MFP"/>
</dbReference>
<evidence type="ECO:0000256" key="3">
    <source>
        <dbReference type="SAM" id="MobiDB-lite"/>
    </source>
</evidence>
<dbReference type="OrthoDB" id="9783047at2"/>
<feature type="chain" id="PRO_5030037551" evidence="4">
    <location>
        <begin position="27"/>
        <end position="431"/>
    </location>
</feature>
<dbReference type="GO" id="GO:0022857">
    <property type="term" value="F:transmembrane transporter activity"/>
    <property type="evidence" value="ECO:0007669"/>
    <property type="project" value="InterPro"/>
</dbReference>
<gene>
    <name evidence="9" type="primary">acrA</name>
    <name evidence="9" type="ORF">NCTC10296_01866</name>
</gene>